<keyword evidence="2" id="KW-0808">Transferase</keyword>
<dbReference type="Pfam" id="PF00132">
    <property type="entry name" value="Hexapep"/>
    <property type="match status" value="1"/>
</dbReference>
<keyword evidence="3" id="KW-0812">Transmembrane</keyword>
<evidence type="ECO:0008006" key="6">
    <source>
        <dbReference type="Google" id="ProtNLM"/>
    </source>
</evidence>
<dbReference type="OrthoDB" id="9801697at2"/>
<comment type="caution">
    <text evidence="4">The sequence shown here is derived from an EMBL/GenBank/DDBJ whole genome shotgun (WGS) entry which is preliminary data.</text>
</comment>
<dbReference type="GO" id="GO:0008374">
    <property type="term" value="F:O-acyltransferase activity"/>
    <property type="evidence" value="ECO:0007669"/>
    <property type="project" value="TreeGrafter"/>
</dbReference>
<evidence type="ECO:0000313" key="5">
    <source>
        <dbReference type="Proteomes" id="UP000197208"/>
    </source>
</evidence>
<feature type="transmembrane region" description="Helical" evidence="3">
    <location>
        <begin position="21"/>
        <end position="41"/>
    </location>
</feature>
<dbReference type="Gene3D" id="2.160.10.10">
    <property type="entry name" value="Hexapeptide repeat proteins"/>
    <property type="match status" value="1"/>
</dbReference>
<evidence type="ECO:0000313" key="4">
    <source>
        <dbReference type="EMBL" id="OWL98620.1"/>
    </source>
</evidence>
<keyword evidence="3" id="KW-1133">Transmembrane helix</keyword>
<gene>
    <name evidence="4" type="ORF">CBQ26_01790</name>
</gene>
<evidence type="ECO:0000256" key="2">
    <source>
        <dbReference type="ARBA" id="ARBA00022679"/>
    </source>
</evidence>
<dbReference type="EMBL" id="NHMK01000006">
    <property type="protein sequence ID" value="OWL98620.1"/>
    <property type="molecule type" value="Genomic_DNA"/>
</dbReference>
<dbReference type="InterPro" id="IPR001451">
    <property type="entry name" value="Hexapep"/>
</dbReference>
<dbReference type="SUPFAM" id="SSF51161">
    <property type="entry name" value="Trimeric LpxA-like enzymes"/>
    <property type="match status" value="1"/>
</dbReference>
<dbReference type="InterPro" id="IPR051159">
    <property type="entry name" value="Hexapeptide_acetyltransf"/>
</dbReference>
<comment type="similarity">
    <text evidence="1">Belongs to the transferase hexapeptide repeat family.</text>
</comment>
<keyword evidence="3" id="KW-0472">Membrane</keyword>
<evidence type="ECO:0000256" key="1">
    <source>
        <dbReference type="ARBA" id="ARBA00007274"/>
    </source>
</evidence>
<reference evidence="4 5" key="1">
    <citation type="submission" date="2017-05" db="EMBL/GenBank/DDBJ databases">
        <title>De novo genome assembly of Deniococcus indicus strain DR1.</title>
        <authorList>
            <person name="Chauhan D."/>
            <person name="Yennamalli R.M."/>
            <person name="Priyadarshini R."/>
        </authorList>
    </citation>
    <scope>NUCLEOTIDE SEQUENCE [LARGE SCALE GENOMIC DNA]</scope>
    <source>
        <strain evidence="4 5">DR1</strain>
    </source>
</reference>
<dbReference type="GO" id="GO:0005829">
    <property type="term" value="C:cytosol"/>
    <property type="evidence" value="ECO:0007669"/>
    <property type="project" value="TreeGrafter"/>
</dbReference>
<dbReference type="InterPro" id="IPR011004">
    <property type="entry name" value="Trimer_LpxA-like_sf"/>
</dbReference>
<sequence>MERVIDLSKSKNAKSIRGKTKLYEMIWMLFEIFFVTNPMQFSSRIRIMALRKFGAKIGKNVIYRQRTRVKYPWKLEIGDNCWIGEGVWLHNQGKLIIGNDVVISQESFITTGSHDTKHSMDLIVRDVIIESGAWITSRCIVLSGVKIGKNSIITPGSVVNKSTEAGNIYGGNPIKFIKEREVI</sequence>
<dbReference type="PANTHER" id="PTHR23416:SF23">
    <property type="entry name" value="ACETYLTRANSFERASE C18B11.09C-RELATED"/>
    <property type="match status" value="1"/>
</dbReference>
<dbReference type="Proteomes" id="UP000197208">
    <property type="component" value="Unassembled WGS sequence"/>
</dbReference>
<name>A0A246BSI1_9DEIO</name>
<protein>
    <recommendedName>
        <fullName evidence="6">Colanic acid biosynthesis acetyltransferase WcaF</fullName>
    </recommendedName>
</protein>
<dbReference type="CDD" id="cd05825">
    <property type="entry name" value="LbH_wcaF_like"/>
    <property type="match status" value="1"/>
</dbReference>
<accession>A0A246BSI1</accession>
<dbReference type="PANTHER" id="PTHR23416">
    <property type="entry name" value="SIALIC ACID SYNTHASE-RELATED"/>
    <property type="match status" value="1"/>
</dbReference>
<proteinExistence type="inferred from homology"/>
<keyword evidence="5" id="KW-1185">Reference proteome</keyword>
<dbReference type="AlphaFoldDB" id="A0A246BSI1"/>
<organism evidence="4 5">
    <name type="scientific">Deinococcus indicus</name>
    <dbReference type="NCBI Taxonomy" id="223556"/>
    <lineage>
        <taxon>Bacteria</taxon>
        <taxon>Thermotogati</taxon>
        <taxon>Deinococcota</taxon>
        <taxon>Deinococci</taxon>
        <taxon>Deinococcales</taxon>
        <taxon>Deinococcaceae</taxon>
        <taxon>Deinococcus</taxon>
    </lineage>
</organism>
<evidence type="ECO:0000256" key="3">
    <source>
        <dbReference type="SAM" id="Phobius"/>
    </source>
</evidence>